<dbReference type="EMBL" id="LGTL01000002">
    <property type="protein sequence ID" value="KPA84485.1"/>
    <property type="molecule type" value="Genomic_DNA"/>
</dbReference>
<dbReference type="Proteomes" id="UP000037923">
    <property type="component" value="Unassembled WGS sequence"/>
</dbReference>
<reference evidence="3 4" key="1">
    <citation type="submission" date="2015-07" db="EMBL/GenBank/DDBJ databases">
        <title>High-quality genome of monoxenous trypanosomatid Leptomonas pyrrhocoris.</title>
        <authorList>
            <person name="Flegontov P."/>
            <person name="Butenko A."/>
            <person name="Firsov S."/>
            <person name="Vlcek C."/>
            <person name="Logacheva M.D."/>
            <person name="Field M."/>
            <person name="Filatov D."/>
            <person name="Flegontova O."/>
            <person name="Gerasimov E."/>
            <person name="Jackson A.P."/>
            <person name="Kelly S."/>
            <person name="Opperdoes F."/>
            <person name="O'Reilly A."/>
            <person name="Votypka J."/>
            <person name="Yurchenko V."/>
            <person name="Lukes J."/>
        </authorList>
    </citation>
    <scope>NUCLEOTIDE SEQUENCE [LARGE SCALE GENOMIC DNA]</scope>
    <source>
        <strain evidence="3">H10</strain>
    </source>
</reference>
<keyword evidence="2" id="KW-0472">Membrane</keyword>
<dbReference type="OMA" id="RRFCKFW"/>
<feature type="transmembrane region" description="Helical" evidence="2">
    <location>
        <begin position="55"/>
        <end position="78"/>
    </location>
</feature>
<evidence type="ECO:0000256" key="1">
    <source>
        <dbReference type="SAM" id="MobiDB-lite"/>
    </source>
</evidence>
<keyword evidence="4" id="KW-1185">Reference proteome</keyword>
<organism evidence="3 4">
    <name type="scientific">Leptomonas pyrrhocoris</name>
    <name type="common">Firebug parasite</name>
    <dbReference type="NCBI Taxonomy" id="157538"/>
    <lineage>
        <taxon>Eukaryota</taxon>
        <taxon>Discoba</taxon>
        <taxon>Euglenozoa</taxon>
        <taxon>Kinetoplastea</taxon>
        <taxon>Metakinetoplastina</taxon>
        <taxon>Trypanosomatida</taxon>
        <taxon>Trypanosomatidae</taxon>
        <taxon>Leishmaniinae</taxon>
        <taxon>Leptomonas</taxon>
    </lineage>
</organism>
<evidence type="ECO:0000313" key="3">
    <source>
        <dbReference type="EMBL" id="KPA84485.1"/>
    </source>
</evidence>
<dbReference type="VEuPathDB" id="TriTrypDB:LpyrH10_02_0130"/>
<feature type="region of interest" description="Disordered" evidence="1">
    <location>
        <begin position="1"/>
        <end position="22"/>
    </location>
</feature>
<dbReference type="AlphaFoldDB" id="A0A0N0DYS2"/>
<evidence type="ECO:0000313" key="4">
    <source>
        <dbReference type="Proteomes" id="UP000037923"/>
    </source>
</evidence>
<sequence>MVGGSDAIGVRTKHDKEEEEQDRKLMERIFQENKNPFQLFADPILNKASYIYDTYLYSAGVLFVLMTFWSCYPSFVRFRHQHIWRYRRTQLTFRRGLFGTPHIPKWDKKYLQRIVIPPLPKTAIEFEAAAAHATATPTPAQDVAAAGSSPAAAAAAVAVMKPTEAAVSVRDKDTDALYQATEMRSRRSPHSTFSSGDAEKSELALTRELQKINKDFYGSKSDLFNSSIRADAEDGDLQSRLKAAVASAKAVVVLKESHDTLRSVPEGWEVWWVSFSEAKRRRFCKFWLGGLLCARVFEDLMEMPDMPDLVN</sequence>
<dbReference type="GeneID" id="26901334"/>
<gene>
    <name evidence="3" type="ORF">ABB37_01039</name>
</gene>
<dbReference type="OrthoDB" id="271784at2759"/>
<keyword evidence="2" id="KW-1133">Transmembrane helix</keyword>
<dbReference type="RefSeq" id="XP_015662924.1">
    <property type="nucleotide sequence ID" value="XM_015797404.1"/>
</dbReference>
<keyword evidence="2" id="KW-0812">Transmembrane</keyword>
<proteinExistence type="predicted"/>
<accession>A0A0N0DYS2</accession>
<protein>
    <submittedName>
        <fullName evidence="3">Uncharacterized protein</fullName>
    </submittedName>
</protein>
<comment type="caution">
    <text evidence="3">The sequence shown here is derived from an EMBL/GenBank/DDBJ whole genome shotgun (WGS) entry which is preliminary data.</text>
</comment>
<feature type="compositionally biased region" description="Basic and acidic residues" evidence="1">
    <location>
        <begin position="12"/>
        <end position="22"/>
    </location>
</feature>
<evidence type="ECO:0000256" key="2">
    <source>
        <dbReference type="SAM" id="Phobius"/>
    </source>
</evidence>
<name>A0A0N0DYS2_LEPPY</name>